<reference evidence="2 3" key="1">
    <citation type="journal article" date="2020" name="G3 (Bethesda)">
        <title>Improved Reference Genome for Cyclotella cryptica CCMP332, a Model for Cell Wall Morphogenesis, Salinity Adaptation, and Lipid Production in Diatoms (Bacillariophyta).</title>
        <authorList>
            <person name="Roberts W.R."/>
            <person name="Downey K.M."/>
            <person name="Ruck E.C."/>
            <person name="Traller J.C."/>
            <person name="Alverson A.J."/>
        </authorList>
    </citation>
    <scope>NUCLEOTIDE SEQUENCE [LARGE SCALE GENOMIC DNA]</scope>
    <source>
        <strain evidence="2 3">CCMP332</strain>
    </source>
</reference>
<evidence type="ECO:0000313" key="3">
    <source>
        <dbReference type="Proteomes" id="UP001516023"/>
    </source>
</evidence>
<dbReference type="Proteomes" id="UP001516023">
    <property type="component" value="Unassembled WGS sequence"/>
</dbReference>
<dbReference type="EMBL" id="JABMIG020000034">
    <property type="protein sequence ID" value="KAL3800191.1"/>
    <property type="molecule type" value="Genomic_DNA"/>
</dbReference>
<dbReference type="AlphaFoldDB" id="A0ABD3QK17"/>
<accession>A0ABD3QK17</accession>
<comment type="caution">
    <text evidence="2">The sequence shown here is derived from an EMBL/GenBank/DDBJ whole genome shotgun (WGS) entry which is preliminary data.</text>
</comment>
<keyword evidence="1" id="KW-0732">Signal</keyword>
<feature type="chain" id="PRO_5044826687" evidence="1">
    <location>
        <begin position="26"/>
        <end position="237"/>
    </location>
</feature>
<sequence>MRPTIGIPHFINILIGCLLLNPSDSFVIRLGTLSTSIIHHKCTPLVASPKFNTALSDSQSIVSSNDNNNDETPRSKLRKITGFSLTALRATLRTATGFSFTALRATLRAATGISLSQTLTTFIATLTGILPAGVRYFLQPLLILYYAPMMMIRYYMVGPSRAYVDESRRGHERVVEGWRRAVEAAEKAQSGGYWPVHLNEDGSITASLPPDPDHVLDVTDGIEKSVELQQDLSQSKR</sequence>
<evidence type="ECO:0000313" key="2">
    <source>
        <dbReference type="EMBL" id="KAL3800191.1"/>
    </source>
</evidence>
<dbReference type="PROSITE" id="PS51257">
    <property type="entry name" value="PROKAR_LIPOPROTEIN"/>
    <property type="match status" value="1"/>
</dbReference>
<gene>
    <name evidence="2" type="ORF">HJC23_001112</name>
</gene>
<protein>
    <submittedName>
        <fullName evidence="2">Uncharacterized protein</fullName>
    </submittedName>
</protein>
<name>A0ABD3QK17_9STRA</name>
<evidence type="ECO:0000256" key="1">
    <source>
        <dbReference type="SAM" id="SignalP"/>
    </source>
</evidence>
<keyword evidence="3" id="KW-1185">Reference proteome</keyword>
<feature type="signal peptide" evidence="1">
    <location>
        <begin position="1"/>
        <end position="25"/>
    </location>
</feature>
<organism evidence="2 3">
    <name type="scientific">Cyclotella cryptica</name>
    <dbReference type="NCBI Taxonomy" id="29204"/>
    <lineage>
        <taxon>Eukaryota</taxon>
        <taxon>Sar</taxon>
        <taxon>Stramenopiles</taxon>
        <taxon>Ochrophyta</taxon>
        <taxon>Bacillariophyta</taxon>
        <taxon>Coscinodiscophyceae</taxon>
        <taxon>Thalassiosirophycidae</taxon>
        <taxon>Stephanodiscales</taxon>
        <taxon>Stephanodiscaceae</taxon>
        <taxon>Cyclotella</taxon>
    </lineage>
</organism>
<proteinExistence type="predicted"/>